<dbReference type="GO" id="GO:0004659">
    <property type="term" value="F:prenyltransferase activity"/>
    <property type="evidence" value="ECO:0007669"/>
    <property type="project" value="InterPro"/>
</dbReference>
<reference evidence="1 2" key="1">
    <citation type="submission" date="2016-11" db="EMBL/GenBank/DDBJ databases">
        <authorList>
            <person name="Jaros S."/>
            <person name="Januszkiewicz K."/>
            <person name="Wedrychowicz H."/>
        </authorList>
    </citation>
    <scope>NUCLEOTIDE SEQUENCE [LARGE SCALE GENOMIC DNA]</scope>
</reference>
<keyword evidence="2" id="KW-1185">Reference proteome</keyword>
<dbReference type="STRING" id="796604.A0A2X0M2S5"/>
<accession>A0A2X0M2S5</accession>
<organism evidence="1 2">
    <name type="scientific">Microbotryum silenes-dioicae</name>
    <dbReference type="NCBI Taxonomy" id="796604"/>
    <lineage>
        <taxon>Eukaryota</taxon>
        <taxon>Fungi</taxon>
        <taxon>Dikarya</taxon>
        <taxon>Basidiomycota</taxon>
        <taxon>Pucciniomycotina</taxon>
        <taxon>Microbotryomycetes</taxon>
        <taxon>Microbotryales</taxon>
        <taxon>Microbotryaceae</taxon>
        <taxon>Microbotryum</taxon>
    </lineage>
</organism>
<name>A0A2X0M2S5_9BASI</name>
<dbReference type="Pfam" id="PF00348">
    <property type="entry name" value="polyprenyl_synt"/>
    <property type="match status" value="1"/>
</dbReference>
<dbReference type="InterPro" id="IPR008949">
    <property type="entry name" value="Isoprenoid_synthase_dom_sf"/>
</dbReference>
<proteinExistence type="predicted"/>
<gene>
    <name evidence="1" type="primary">BQ5605_C002g01491</name>
    <name evidence="1" type="ORF">BQ5605_C002G01491</name>
</gene>
<sequence length="119" mass="13462">MATPSFSCRELVARAPVRLFPPQARQSLRTRSCQVGFKNQSWAVMEFYENFISKVQSAPTWPDDSERILVEPYTYLASVPGKEVRSALMDAFNAWIQVPAEDLAVVKKLVEMLHTASLL</sequence>
<dbReference type="GO" id="GO:0008299">
    <property type="term" value="P:isoprenoid biosynthetic process"/>
    <property type="evidence" value="ECO:0007669"/>
    <property type="project" value="InterPro"/>
</dbReference>
<dbReference type="InterPro" id="IPR000092">
    <property type="entry name" value="Polyprenyl_synt"/>
</dbReference>
<evidence type="ECO:0000313" key="1">
    <source>
        <dbReference type="EMBL" id="SGY33394.1"/>
    </source>
</evidence>
<dbReference type="SUPFAM" id="SSF48576">
    <property type="entry name" value="Terpenoid synthases"/>
    <property type="match status" value="1"/>
</dbReference>
<dbReference type="AlphaFoldDB" id="A0A2X0M2S5"/>
<protein>
    <submittedName>
        <fullName evidence="1">BQ5605_C002g01491 protein</fullName>
    </submittedName>
</protein>
<dbReference type="Gene3D" id="1.10.600.10">
    <property type="entry name" value="Farnesyl Diphosphate Synthase"/>
    <property type="match status" value="1"/>
</dbReference>
<dbReference type="Proteomes" id="UP000249464">
    <property type="component" value="Unassembled WGS sequence"/>
</dbReference>
<evidence type="ECO:0000313" key="2">
    <source>
        <dbReference type="Proteomes" id="UP000249464"/>
    </source>
</evidence>
<dbReference type="EMBL" id="FQNC01000041">
    <property type="protein sequence ID" value="SGY33394.1"/>
    <property type="molecule type" value="Genomic_DNA"/>
</dbReference>